<dbReference type="GO" id="GO:0016020">
    <property type="term" value="C:membrane"/>
    <property type="evidence" value="ECO:0007669"/>
    <property type="project" value="GOC"/>
</dbReference>
<comment type="caution">
    <text evidence="8">The sequence shown here is derived from an EMBL/GenBank/DDBJ whole genome shotgun (WGS) entry which is preliminary data.</text>
</comment>
<comment type="similarity">
    <text evidence="1 4">Belongs to the glycosyl hydrolase 30 family.</text>
</comment>
<proteinExistence type="inferred from homology"/>
<evidence type="ECO:0000256" key="4">
    <source>
        <dbReference type="RuleBase" id="RU361188"/>
    </source>
</evidence>
<dbReference type="Proteomes" id="UP000305517">
    <property type="component" value="Unassembled WGS sequence"/>
</dbReference>
<evidence type="ECO:0000313" key="9">
    <source>
        <dbReference type="Proteomes" id="UP000305517"/>
    </source>
</evidence>
<dbReference type="SUPFAM" id="SSF51011">
    <property type="entry name" value="Glycosyl hydrolase domain"/>
    <property type="match status" value="1"/>
</dbReference>
<dbReference type="Pfam" id="PF02055">
    <property type="entry name" value="Glyco_hydro_30"/>
    <property type="match status" value="1"/>
</dbReference>
<evidence type="ECO:0000259" key="6">
    <source>
        <dbReference type="Pfam" id="PF02055"/>
    </source>
</evidence>
<dbReference type="PANTHER" id="PTHR11069:SF23">
    <property type="entry name" value="LYSOSOMAL ACID GLUCOSYLCERAMIDASE"/>
    <property type="match status" value="1"/>
</dbReference>
<evidence type="ECO:0000313" key="8">
    <source>
        <dbReference type="EMBL" id="TLM97231.1"/>
    </source>
</evidence>
<name>A0A5R8WXI8_9BACT</name>
<reference evidence="8 9" key="1">
    <citation type="submission" date="2019-05" db="EMBL/GenBank/DDBJ databases">
        <title>Hymenobacter edaphi sp. nov., isolated from abandoned arsenic-contaminated farmland soil.</title>
        <authorList>
            <person name="Nie L."/>
        </authorList>
    </citation>
    <scope>NUCLEOTIDE SEQUENCE [LARGE SCALE GENOMIC DNA]</scope>
    <source>
        <strain evidence="8 9">1-3-3-8</strain>
    </source>
</reference>
<feature type="signal peptide" evidence="5">
    <location>
        <begin position="1"/>
        <end position="20"/>
    </location>
</feature>
<evidence type="ECO:0000259" key="7">
    <source>
        <dbReference type="Pfam" id="PF17189"/>
    </source>
</evidence>
<keyword evidence="2 5" id="KW-0732">Signal</keyword>
<sequence>MFALNPKRLARLALSGLLLAAVACQEKDPQPNDPGTDPPVVQPSGPSQVAFWLTNGDRSALFRKQATRLNFAPLTNQNPTIVVDTTQQYQGIDGFGFTLTGGSAYVINRMSSTARAGLLRELFAADSTWLGVSYLRLSIGASDLSDRVFTYNDLPAGQTDEPMAQFSLQPERADLLPVLREILAINPNIKLLGTPWTAPSWMKTNGSPIGGSLKSQYYAAYARYFVKYVQQMQAEGVRLDAVTVQNEPLNQYNEPSMTMTAAQQAEFVRDYLGPAFQANNLTTKIIAYDHNADAAGLTYVNAVLGDAGARAYLDGSAFHLYENSNITNLSAIHNSFPQKNVYFTEQYVNSTGSFAADLNWHVNNLLIGAPRNWSRNVLEWNLAANAGNGPRTTGGCSTCLPAVTVTSDNVTRNQAYYIIAHASKFVRPGSVRIGSNTPSDLANVAYKTPAGKKVLIVLNTSSAPRTFNIDYRGKQIVSALNGGSVGTYVW</sequence>
<dbReference type="InterPro" id="IPR033453">
    <property type="entry name" value="Glyco_hydro_30_TIM-barrel"/>
</dbReference>
<dbReference type="AlphaFoldDB" id="A0A5R8WXI8"/>
<gene>
    <name evidence="8" type="ORF">FDY95_04005</name>
</gene>
<keyword evidence="4" id="KW-0326">Glycosidase</keyword>
<keyword evidence="3 4" id="KW-0378">Hydrolase</keyword>
<protein>
    <submittedName>
        <fullName evidence="8">Glucosylceramidase</fullName>
    </submittedName>
</protein>
<dbReference type="GO" id="GO:0004348">
    <property type="term" value="F:glucosylceramidase activity"/>
    <property type="evidence" value="ECO:0007669"/>
    <property type="project" value="InterPro"/>
</dbReference>
<evidence type="ECO:0000256" key="5">
    <source>
        <dbReference type="SAM" id="SignalP"/>
    </source>
</evidence>
<evidence type="ECO:0000256" key="1">
    <source>
        <dbReference type="ARBA" id="ARBA00005382"/>
    </source>
</evidence>
<dbReference type="InterPro" id="IPR013780">
    <property type="entry name" value="Glyco_hydro_b"/>
</dbReference>
<evidence type="ECO:0000256" key="2">
    <source>
        <dbReference type="ARBA" id="ARBA00022729"/>
    </source>
</evidence>
<dbReference type="InterPro" id="IPR017853">
    <property type="entry name" value="GH"/>
</dbReference>
<keyword evidence="9" id="KW-1185">Reference proteome</keyword>
<dbReference type="OrthoDB" id="9806701at2"/>
<evidence type="ECO:0000256" key="3">
    <source>
        <dbReference type="ARBA" id="ARBA00022801"/>
    </source>
</evidence>
<feature type="chain" id="PRO_5024443213" evidence="5">
    <location>
        <begin position="21"/>
        <end position="490"/>
    </location>
</feature>
<dbReference type="Pfam" id="PF17189">
    <property type="entry name" value="Glyco_hydro_30C"/>
    <property type="match status" value="1"/>
</dbReference>
<dbReference type="PANTHER" id="PTHR11069">
    <property type="entry name" value="GLUCOSYLCERAMIDASE"/>
    <property type="match status" value="1"/>
</dbReference>
<dbReference type="InterPro" id="IPR001139">
    <property type="entry name" value="Glyco_hydro_30"/>
</dbReference>
<feature type="domain" description="Glycosyl hydrolase family 30 beta sandwich" evidence="7">
    <location>
        <begin position="429"/>
        <end position="488"/>
    </location>
</feature>
<dbReference type="PROSITE" id="PS51257">
    <property type="entry name" value="PROKAR_LIPOPROTEIN"/>
    <property type="match status" value="1"/>
</dbReference>
<organism evidence="8 9">
    <name type="scientific">Hymenobacter jeollabukensis</name>
    <dbReference type="NCBI Taxonomy" id="2025313"/>
    <lineage>
        <taxon>Bacteria</taxon>
        <taxon>Pseudomonadati</taxon>
        <taxon>Bacteroidota</taxon>
        <taxon>Cytophagia</taxon>
        <taxon>Cytophagales</taxon>
        <taxon>Hymenobacteraceae</taxon>
        <taxon>Hymenobacter</taxon>
    </lineage>
</organism>
<feature type="domain" description="Glycosyl hydrolase family 30 TIM-barrel" evidence="6">
    <location>
        <begin position="92"/>
        <end position="426"/>
    </location>
</feature>
<dbReference type="EMBL" id="VAJM01000001">
    <property type="protein sequence ID" value="TLM97231.1"/>
    <property type="molecule type" value="Genomic_DNA"/>
</dbReference>
<dbReference type="GO" id="GO:0006680">
    <property type="term" value="P:glucosylceramide catabolic process"/>
    <property type="evidence" value="ECO:0007669"/>
    <property type="project" value="TreeGrafter"/>
</dbReference>
<accession>A0A5R8WXI8</accession>
<dbReference type="SUPFAM" id="SSF51445">
    <property type="entry name" value="(Trans)glycosidases"/>
    <property type="match status" value="1"/>
</dbReference>
<dbReference type="InterPro" id="IPR033452">
    <property type="entry name" value="GH30_C"/>
</dbReference>
<dbReference type="Gene3D" id="3.20.20.80">
    <property type="entry name" value="Glycosidases"/>
    <property type="match status" value="1"/>
</dbReference>
<dbReference type="Gene3D" id="2.60.40.1180">
    <property type="entry name" value="Golgi alpha-mannosidase II"/>
    <property type="match status" value="1"/>
</dbReference>